<sequence length="58" mass="6603">MFEIGQDGESARESAKMMYFNFTFGSLAKSSRFSSRESGEDRTQPESHQEISAKVHRV</sequence>
<name>A4A1U0_9BACT</name>
<organism evidence="2 3">
    <name type="scientific">Blastopirellula marina DSM 3645</name>
    <dbReference type="NCBI Taxonomy" id="314230"/>
    <lineage>
        <taxon>Bacteria</taxon>
        <taxon>Pseudomonadati</taxon>
        <taxon>Planctomycetota</taxon>
        <taxon>Planctomycetia</taxon>
        <taxon>Pirellulales</taxon>
        <taxon>Pirellulaceae</taxon>
        <taxon>Blastopirellula</taxon>
    </lineage>
</organism>
<dbReference type="HOGENOM" id="CLU_2970216_0_0_0"/>
<dbReference type="AlphaFoldDB" id="A4A1U0"/>
<comment type="caution">
    <text evidence="2">The sequence shown here is derived from an EMBL/GenBank/DDBJ whole genome shotgun (WGS) entry which is preliminary data.</text>
</comment>
<evidence type="ECO:0000256" key="1">
    <source>
        <dbReference type="SAM" id="MobiDB-lite"/>
    </source>
</evidence>
<dbReference type="Proteomes" id="UP000004358">
    <property type="component" value="Unassembled WGS sequence"/>
</dbReference>
<evidence type="ECO:0000313" key="3">
    <source>
        <dbReference type="Proteomes" id="UP000004358"/>
    </source>
</evidence>
<gene>
    <name evidence="2" type="ORF">DSM3645_29511</name>
</gene>
<dbReference type="EMBL" id="AANZ01000037">
    <property type="protein sequence ID" value="EAQ77306.1"/>
    <property type="molecule type" value="Genomic_DNA"/>
</dbReference>
<accession>A4A1U0</accession>
<protein>
    <submittedName>
        <fullName evidence="2">Uncharacterized protein</fullName>
    </submittedName>
</protein>
<evidence type="ECO:0000313" key="2">
    <source>
        <dbReference type="EMBL" id="EAQ77306.1"/>
    </source>
</evidence>
<reference evidence="2 3" key="1">
    <citation type="submission" date="2006-02" db="EMBL/GenBank/DDBJ databases">
        <authorList>
            <person name="Amann R."/>
            <person name="Ferriera S."/>
            <person name="Johnson J."/>
            <person name="Kravitz S."/>
            <person name="Halpern A."/>
            <person name="Remington K."/>
            <person name="Beeson K."/>
            <person name="Tran B."/>
            <person name="Rogers Y.-H."/>
            <person name="Friedman R."/>
            <person name="Venter J.C."/>
        </authorList>
    </citation>
    <scope>NUCLEOTIDE SEQUENCE [LARGE SCALE GENOMIC DNA]</scope>
    <source>
        <strain evidence="2 3">DSM 3645</strain>
    </source>
</reference>
<proteinExistence type="predicted"/>
<feature type="compositionally biased region" description="Basic and acidic residues" evidence="1">
    <location>
        <begin position="34"/>
        <end position="58"/>
    </location>
</feature>
<feature type="region of interest" description="Disordered" evidence="1">
    <location>
        <begin position="30"/>
        <end position="58"/>
    </location>
</feature>